<protein>
    <submittedName>
        <fullName evidence="2">Uncharacterized protein</fullName>
    </submittedName>
</protein>
<evidence type="ECO:0000256" key="1">
    <source>
        <dbReference type="SAM" id="MobiDB-lite"/>
    </source>
</evidence>
<feature type="region of interest" description="Disordered" evidence="1">
    <location>
        <begin position="709"/>
        <end position="888"/>
    </location>
</feature>
<dbReference type="EMBL" id="BSSD01000001">
    <property type="protein sequence ID" value="GLW89312.1"/>
    <property type="molecule type" value="Genomic_DNA"/>
</dbReference>
<feature type="region of interest" description="Disordered" evidence="1">
    <location>
        <begin position="533"/>
        <end position="690"/>
    </location>
</feature>
<feature type="compositionally biased region" description="Low complexity" evidence="1">
    <location>
        <begin position="734"/>
        <end position="769"/>
    </location>
</feature>
<feature type="compositionally biased region" description="Low complexity" evidence="1">
    <location>
        <begin position="624"/>
        <end position="652"/>
    </location>
</feature>
<dbReference type="Gene3D" id="3.90.176.10">
    <property type="entry name" value="Toxin ADP-ribosyltransferase, Chain A, domain 1"/>
    <property type="match status" value="1"/>
</dbReference>
<organism evidence="2 3">
    <name type="scientific">Actinokineospora globicatena</name>
    <dbReference type="NCBI Taxonomy" id="103729"/>
    <lineage>
        <taxon>Bacteria</taxon>
        <taxon>Bacillati</taxon>
        <taxon>Actinomycetota</taxon>
        <taxon>Actinomycetes</taxon>
        <taxon>Pseudonocardiales</taxon>
        <taxon>Pseudonocardiaceae</taxon>
        <taxon>Actinokineospora</taxon>
    </lineage>
</organism>
<feature type="region of interest" description="Disordered" evidence="1">
    <location>
        <begin position="489"/>
        <end position="520"/>
    </location>
</feature>
<feature type="compositionally biased region" description="Low complexity" evidence="1">
    <location>
        <begin position="567"/>
        <end position="593"/>
    </location>
</feature>
<feature type="compositionally biased region" description="Low complexity" evidence="1">
    <location>
        <begin position="812"/>
        <end position="821"/>
    </location>
</feature>
<dbReference type="Proteomes" id="UP001165042">
    <property type="component" value="Unassembled WGS sequence"/>
</dbReference>
<evidence type="ECO:0000313" key="2">
    <source>
        <dbReference type="EMBL" id="GLW89312.1"/>
    </source>
</evidence>
<accession>A0A9W6V5D8</accession>
<feature type="compositionally biased region" description="Low complexity" evidence="1">
    <location>
        <begin position="956"/>
        <end position="975"/>
    </location>
</feature>
<feature type="compositionally biased region" description="Low complexity" evidence="1">
    <location>
        <begin position="838"/>
        <end position="859"/>
    </location>
</feature>
<proteinExistence type="predicted"/>
<dbReference type="AlphaFoldDB" id="A0A9W6V5D8"/>
<feature type="region of interest" description="Disordered" evidence="1">
    <location>
        <begin position="904"/>
        <end position="981"/>
    </location>
</feature>
<comment type="caution">
    <text evidence="2">The sequence shown here is derived from an EMBL/GenBank/DDBJ whole genome shotgun (WGS) entry which is preliminary data.</text>
</comment>
<evidence type="ECO:0000313" key="3">
    <source>
        <dbReference type="Proteomes" id="UP001165042"/>
    </source>
</evidence>
<reference evidence="2" key="1">
    <citation type="submission" date="2023-02" db="EMBL/GenBank/DDBJ databases">
        <title>Actinokineospora globicatena NBRC 15670.</title>
        <authorList>
            <person name="Ichikawa N."/>
            <person name="Sato H."/>
            <person name="Tonouchi N."/>
        </authorList>
    </citation>
    <scope>NUCLEOTIDE SEQUENCE</scope>
    <source>
        <strain evidence="2">NBRC 15670</strain>
    </source>
</reference>
<gene>
    <name evidence="2" type="ORF">Aglo03_01280</name>
</gene>
<sequence>MEHQVLVQRRDTVLDHRDRIPVNHPPPPTRVVSGNGREDIVAITVERAGHALVLREPGADEQAATIAAALPEDRHRTAVVVGASAWPALARLDPWLVADLDDQVDTGVRLLAAHASSMSGGAVSLARRLADRLGVEVIAPDGDLYALTGGHTFAAGLGWVAHGAGSDRRPMGHRFPEPWWQGYLPAGHEEIPLGLWVRVPDAVTRADDPLRWIQPDPERPTVVVGAPGEPAPSAADVAEVLDAFPPDVRGRVVLACYGTDIAQAVARERGAAVRALHGLPSEHGLVHLDADGHFAWYPFAVESVYRPGCPPVLDRWVAPLPSLAMFAPARYRLAPGWSLDVLARGLLARPDTLIVDPALHTPTGPTPELLLACGPDVPDPVIATLTEVLDHLPATTKSTLRILPATPGATLAARTLAAHLVGTPRPPVAPWPEDHTQRISLDQWSIPLPRVTAGTSLLTPESLNLPEDLPTPDTPAPTTAAALLSTTPATHPQHGIDAGSAASPARRLDSGAANSSPPTATPLAAAALLSSIPTTHPQPGIHTGPPNSPSPRPVSEAAQPATPPGAHLPAAVTAPPAAATTASASLSTSPSSHPQHETNSAPADPSSPRLDSGAAQSLSPSTPPNTDAPATTTPPIAGAAAPSLSTTPATHPQPGFDAGSTDSASPRLDSGAADSPSLTTPPGADVPAATANSPIANAATSAVSAALLSTSPTTHPQPGFDAGSTHPQASRLDSGAAESAPPAGAHFPATVSTPPAAAALLSTTPTTHPQPGFDAGSAHPQAPRLDSGAAQPATPPGDHLPAAVTSSPIAASTVSSLSTTTPPDAAIQPVTSREPEQAHPSATTPTPGTSASLSTTPATHPQPGFDAGSAQPQASRLDSGAAQSSQPLPTSAAIASLASVTSASVPASTGGLPLGDATPPKKPVASLAGLVPATSAPTDAEARPLPTLVPKPAPAIPANAATPTEAAPTNTPVPADARSDEAQRRAVRSALGTRYDSATRAVVQLLAERPGLRASGDQATLLTELAVVRVFTEAPGPYDTAFHTCLTAGLRRLPTMRGVVVTGSSQPKHAEGALLRLEGPMLAVAQVGASVPGDTELLIWTTTARRLEGLLDADRRNDVVLPTHTALRVLGVEGNRLLLAEEGASAERALTNLRAAAAARAAVDVPHHPHPARWFGALPAA</sequence>
<feature type="compositionally biased region" description="Polar residues" evidence="1">
    <location>
        <begin position="870"/>
        <end position="888"/>
    </location>
</feature>
<name>A0A9W6V5D8_9PSEU</name>
<keyword evidence="3" id="KW-1185">Reference proteome</keyword>
<feature type="region of interest" description="Disordered" evidence="1">
    <location>
        <begin position="460"/>
        <end position="479"/>
    </location>
</feature>